<gene>
    <name evidence="1" type="ORF">g.49669</name>
</gene>
<evidence type="ECO:0000313" key="1">
    <source>
        <dbReference type="EMBL" id="JAT10855.1"/>
    </source>
</evidence>
<reference evidence="1" key="1">
    <citation type="submission" date="2015-11" db="EMBL/GenBank/DDBJ databases">
        <title>De novo transcriptome assembly of four potential Pierce s Disease insect vectors from Arizona vineyards.</title>
        <authorList>
            <person name="Tassone E.E."/>
        </authorList>
    </citation>
    <scope>NUCLEOTIDE SEQUENCE</scope>
</reference>
<dbReference type="EMBL" id="GEBQ01029122">
    <property type="protein sequence ID" value="JAT10855.1"/>
    <property type="molecule type" value="Transcribed_RNA"/>
</dbReference>
<proteinExistence type="predicted"/>
<protein>
    <recommendedName>
        <fullName evidence="2">Attacin C-terminal domain-containing protein</fullName>
    </recommendedName>
</protein>
<name>A0A1B6KHG3_9HEMI</name>
<dbReference type="AlphaFoldDB" id="A0A1B6KHG3"/>
<accession>A0A1B6KHG3</accession>
<organism evidence="1">
    <name type="scientific">Graphocephala atropunctata</name>
    <dbReference type="NCBI Taxonomy" id="36148"/>
    <lineage>
        <taxon>Eukaryota</taxon>
        <taxon>Metazoa</taxon>
        <taxon>Ecdysozoa</taxon>
        <taxon>Arthropoda</taxon>
        <taxon>Hexapoda</taxon>
        <taxon>Insecta</taxon>
        <taxon>Pterygota</taxon>
        <taxon>Neoptera</taxon>
        <taxon>Paraneoptera</taxon>
        <taxon>Hemiptera</taxon>
        <taxon>Auchenorrhyncha</taxon>
        <taxon>Membracoidea</taxon>
        <taxon>Cicadellidae</taxon>
        <taxon>Cicadellinae</taxon>
        <taxon>Cicadellini</taxon>
        <taxon>Graphocephala</taxon>
    </lineage>
</organism>
<evidence type="ECO:0008006" key="2">
    <source>
        <dbReference type="Google" id="ProtNLM"/>
    </source>
</evidence>
<sequence length="219" mass="22773">MSKKETPINKAALALHIFTTTIAMSNGNKNWNVAVHEINPGNTVVSGHYSVPLHQNGVGTMVGSVHASKSFTGHGGLPSVGGSLYYTHVTGISGSINANPSLRGPQSLLSANANVPLFKAPYGHLDANVHGSQTFGLPDTAHSHTYGAGMTYAHHNGVFGGVDVTRGGQGNTYSATAGVGHQLGPGRFILTGGAFVRPGSDKVDGQVWGRYQIPLPQFH</sequence>